<dbReference type="InterPro" id="IPR000014">
    <property type="entry name" value="PAS"/>
</dbReference>
<dbReference type="InterPro" id="IPR050933">
    <property type="entry name" value="Circadian_TF"/>
</dbReference>
<dbReference type="InterPro" id="IPR013655">
    <property type="entry name" value="PAS_fold_3"/>
</dbReference>
<dbReference type="InterPro" id="IPR035965">
    <property type="entry name" value="PAS-like_dom_sf"/>
</dbReference>
<comment type="caution">
    <text evidence="2">The sequence shown here is derived from an EMBL/GenBank/DDBJ whole genome shotgun (WGS) entry which is preliminary data.</text>
</comment>
<dbReference type="Proteomes" id="UP000663823">
    <property type="component" value="Unassembled WGS sequence"/>
</dbReference>
<dbReference type="AlphaFoldDB" id="A0A819WSI0"/>
<organism evidence="2 3">
    <name type="scientific">Rotaria sordida</name>
    <dbReference type="NCBI Taxonomy" id="392033"/>
    <lineage>
        <taxon>Eukaryota</taxon>
        <taxon>Metazoa</taxon>
        <taxon>Spiralia</taxon>
        <taxon>Gnathifera</taxon>
        <taxon>Rotifera</taxon>
        <taxon>Eurotatoria</taxon>
        <taxon>Bdelloidea</taxon>
        <taxon>Philodinida</taxon>
        <taxon>Philodinidae</taxon>
        <taxon>Rotaria</taxon>
    </lineage>
</organism>
<dbReference type="Gene3D" id="3.30.450.20">
    <property type="entry name" value="PAS domain"/>
    <property type="match status" value="1"/>
</dbReference>
<protein>
    <recommendedName>
        <fullName evidence="1">PAS domain-containing protein</fullName>
    </recommendedName>
</protein>
<evidence type="ECO:0000313" key="3">
    <source>
        <dbReference type="Proteomes" id="UP000663823"/>
    </source>
</evidence>
<feature type="non-terminal residue" evidence="2">
    <location>
        <position position="1"/>
    </location>
</feature>
<dbReference type="EMBL" id="CAJOAX010013392">
    <property type="protein sequence ID" value="CAF4129746.1"/>
    <property type="molecule type" value="Genomic_DNA"/>
</dbReference>
<dbReference type="SUPFAM" id="SSF55785">
    <property type="entry name" value="PYP-like sensor domain (PAS domain)"/>
    <property type="match status" value="1"/>
</dbReference>
<name>A0A819WSI0_9BILA</name>
<gene>
    <name evidence="2" type="ORF">OTI717_LOCUS35220</name>
</gene>
<dbReference type="PANTHER" id="PTHR23042">
    <property type="entry name" value="CIRCADIAN PROTEIN CLOCK/ARNT/BMAL/PAS"/>
    <property type="match status" value="1"/>
</dbReference>
<dbReference type="CDD" id="cd00130">
    <property type="entry name" value="PAS"/>
    <property type="match status" value="1"/>
</dbReference>
<proteinExistence type="predicted"/>
<dbReference type="Pfam" id="PF08447">
    <property type="entry name" value="PAS_3"/>
    <property type="match status" value="1"/>
</dbReference>
<dbReference type="PROSITE" id="PS50112">
    <property type="entry name" value="PAS"/>
    <property type="match status" value="1"/>
</dbReference>
<reference evidence="2" key="1">
    <citation type="submission" date="2021-02" db="EMBL/GenBank/DDBJ databases">
        <authorList>
            <person name="Nowell W R."/>
        </authorList>
    </citation>
    <scope>NUCLEOTIDE SEQUENCE</scope>
</reference>
<feature type="domain" description="PAS" evidence="1">
    <location>
        <begin position="1"/>
        <end position="40"/>
    </location>
</feature>
<sequence length="122" mass="14312">SYSLLGYLSQDLLGMNLKDFVHEDDRHKISDLWSRVCRDRQMVTSGDYRFRTIDNSYVILQTIFEPFVNPWNDEIEIIVARNRTNIKSAQTYMPIENDNPCTDDVDSLGTLDSNEFIRQLFP</sequence>
<evidence type="ECO:0000259" key="1">
    <source>
        <dbReference type="PROSITE" id="PS50112"/>
    </source>
</evidence>
<evidence type="ECO:0000313" key="2">
    <source>
        <dbReference type="EMBL" id="CAF4129746.1"/>
    </source>
</evidence>
<accession>A0A819WSI0</accession>